<keyword evidence="1" id="KW-0832">Ubl conjugation</keyword>
<keyword evidence="3" id="KW-0238">DNA-binding</keyword>
<proteinExistence type="predicted"/>
<dbReference type="HOGENOM" id="CLU_044756_0_0_1"/>
<feature type="compositionally biased region" description="Low complexity" evidence="7">
    <location>
        <begin position="23"/>
        <end position="53"/>
    </location>
</feature>
<dbReference type="InterPro" id="IPR004827">
    <property type="entry name" value="bZIP"/>
</dbReference>
<evidence type="ECO:0000256" key="2">
    <source>
        <dbReference type="ARBA" id="ARBA00023015"/>
    </source>
</evidence>
<feature type="compositionally biased region" description="Basic and acidic residues" evidence="7">
    <location>
        <begin position="62"/>
        <end position="72"/>
    </location>
</feature>
<feature type="region of interest" description="Disordered" evidence="7">
    <location>
        <begin position="1"/>
        <end position="89"/>
    </location>
</feature>
<keyword evidence="2" id="KW-0805">Transcription regulation</keyword>
<keyword evidence="4" id="KW-0804">Transcription</keyword>
<dbReference type="AlphaFoldDB" id="W4K586"/>
<dbReference type="RefSeq" id="XP_009547668.1">
    <property type="nucleotide sequence ID" value="XM_009549373.1"/>
</dbReference>
<dbReference type="PANTHER" id="PTHR46542:SF1">
    <property type="entry name" value="X-BOX BINDING PROTEIN 1"/>
    <property type="match status" value="1"/>
</dbReference>
<dbReference type="Gene3D" id="1.20.5.170">
    <property type="match status" value="1"/>
</dbReference>
<evidence type="ECO:0000256" key="1">
    <source>
        <dbReference type="ARBA" id="ARBA00022843"/>
    </source>
</evidence>
<dbReference type="CDD" id="cd14812">
    <property type="entry name" value="bZIP_u3"/>
    <property type="match status" value="1"/>
</dbReference>
<protein>
    <recommendedName>
        <fullName evidence="6">X-box-binding protein 1</fullName>
    </recommendedName>
</protein>
<evidence type="ECO:0000256" key="5">
    <source>
        <dbReference type="ARBA" id="ARBA00023242"/>
    </source>
</evidence>
<dbReference type="PROSITE" id="PS00036">
    <property type="entry name" value="BZIP_BASIC"/>
    <property type="match status" value="1"/>
</dbReference>
<evidence type="ECO:0000256" key="7">
    <source>
        <dbReference type="SAM" id="MobiDB-lite"/>
    </source>
</evidence>
<dbReference type="PROSITE" id="PS50217">
    <property type="entry name" value="BZIP"/>
    <property type="match status" value="1"/>
</dbReference>
<gene>
    <name evidence="9" type="ORF">HETIRDRAFT_459509</name>
</gene>
<accession>W4K586</accession>
<dbReference type="GeneID" id="20677000"/>
<evidence type="ECO:0000256" key="3">
    <source>
        <dbReference type="ARBA" id="ARBA00023125"/>
    </source>
</evidence>
<organism evidence="9 10">
    <name type="scientific">Heterobasidion irregulare (strain TC 32-1)</name>
    <dbReference type="NCBI Taxonomy" id="747525"/>
    <lineage>
        <taxon>Eukaryota</taxon>
        <taxon>Fungi</taxon>
        <taxon>Dikarya</taxon>
        <taxon>Basidiomycota</taxon>
        <taxon>Agaricomycotina</taxon>
        <taxon>Agaricomycetes</taxon>
        <taxon>Russulales</taxon>
        <taxon>Bondarzewiaceae</taxon>
        <taxon>Heterobasidion</taxon>
        <taxon>Heterobasidion annosum species complex</taxon>
    </lineage>
</organism>
<dbReference type="PANTHER" id="PTHR46542">
    <property type="entry name" value="X-BOX BINDING PROTEIN 1"/>
    <property type="match status" value="1"/>
</dbReference>
<dbReference type="GO" id="GO:0000977">
    <property type="term" value="F:RNA polymerase II transcription regulatory region sequence-specific DNA binding"/>
    <property type="evidence" value="ECO:0007669"/>
    <property type="project" value="TreeGrafter"/>
</dbReference>
<dbReference type="InParanoid" id="W4K586"/>
<evidence type="ECO:0000313" key="10">
    <source>
        <dbReference type="Proteomes" id="UP000030671"/>
    </source>
</evidence>
<dbReference type="SUPFAM" id="SSF57959">
    <property type="entry name" value="Leucine zipper domain"/>
    <property type="match status" value="1"/>
</dbReference>
<evidence type="ECO:0000256" key="4">
    <source>
        <dbReference type="ARBA" id="ARBA00023163"/>
    </source>
</evidence>
<name>W4K586_HETIT</name>
<feature type="region of interest" description="Disordered" evidence="7">
    <location>
        <begin position="165"/>
        <end position="204"/>
    </location>
</feature>
<dbReference type="InterPro" id="IPR046347">
    <property type="entry name" value="bZIP_sf"/>
</dbReference>
<dbReference type="KEGG" id="hir:HETIRDRAFT_459509"/>
<dbReference type="Proteomes" id="UP000030671">
    <property type="component" value="Unassembled WGS sequence"/>
</dbReference>
<feature type="compositionally biased region" description="Polar residues" evidence="7">
    <location>
        <begin position="174"/>
        <end position="186"/>
    </location>
</feature>
<dbReference type="OrthoDB" id="295274at2759"/>
<dbReference type="eggNOG" id="KOG4005">
    <property type="taxonomic scope" value="Eukaryota"/>
</dbReference>
<feature type="compositionally biased region" description="Low complexity" evidence="7">
    <location>
        <begin position="187"/>
        <end position="204"/>
    </location>
</feature>
<dbReference type="SMART" id="SM00338">
    <property type="entry name" value="BRLZ"/>
    <property type="match status" value="1"/>
</dbReference>
<keyword evidence="5" id="KW-0539">Nucleus</keyword>
<dbReference type="STRING" id="747525.W4K586"/>
<evidence type="ECO:0000256" key="6">
    <source>
        <dbReference type="ARBA" id="ARBA00040165"/>
    </source>
</evidence>
<keyword evidence="10" id="KW-1185">Reference proteome</keyword>
<feature type="domain" description="BZIP" evidence="8">
    <location>
        <begin position="68"/>
        <end position="114"/>
    </location>
</feature>
<dbReference type="Pfam" id="PF00170">
    <property type="entry name" value="bZIP_1"/>
    <property type="match status" value="1"/>
</dbReference>
<dbReference type="EMBL" id="KI925459">
    <property type="protein sequence ID" value="ETW80983.1"/>
    <property type="molecule type" value="Genomic_DNA"/>
</dbReference>
<dbReference type="GO" id="GO:0005634">
    <property type="term" value="C:nucleus"/>
    <property type="evidence" value="ECO:0007669"/>
    <property type="project" value="TreeGrafter"/>
</dbReference>
<evidence type="ECO:0000313" key="9">
    <source>
        <dbReference type="EMBL" id="ETW80983.1"/>
    </source>
</evidence>
<reference evidence="9 10" key="1">
    <citation type="journal article" date="2012" name="New Phytol.">
        <title>Insight into trade-off between wood decay and parasitism from the genome of a fungal forest pathogen.</title>
        <authorList>
            <person name="Olson A."/>
            <person name="Aerts A."/>
            <person name="Asiegbu F."/>
            <person name="Belbahri L."/>
            <person name="Bouzid O."/>
            <person name="Broberg A."/>
            <person name="Canback B."/>
            <person name="Coutinho P.M."/>
            <person name="Cullen D."/>
            <person name="Dalman K."/>
            <person name="Deflorio G."/>
            <person name="van Diepen L.T."/>
            <person name="Dunand C."/>
            <person name="Duplessis S."/>
            <person name="Durling M."/>
            <person name="Gonthier P."/>
            <person name="Grimwood J."/>
            <person name="Fossdal C.G."/>
            <person name="Hansson D."/>
            <person name="Henrissat B."/>
            <person name="Hietala A."/>
            <person name="Himmelstrand K."/>
            <person name="Hoffmeister D."/>
            <person name="Hogberg N."/>
            <person name="James T.Y."/>
            <person name="Karlsson M."/>
            <person name="Kohler A."/>
            <person name="Kues U."/>
            <person name="Lee Y.H."/>
            <person name="Lin Y.C."/>
            <person name="Lind M."/>
            <person name="Lindquist E."/>
            <person name="Lombard V."/>
            <person name="Lucas S."/>
            <person name="Lunden K."/>
            <person name="Morin E."/>
            <person name="Murat C."/>
            <person name="Park J."/>
            <person name="Raffaello T."/>
            <person name="Rouze P."/>
            <person name="Salamov A."/>
            <person name="Schmutz J."/>
            <person name="Solheim H."/>
            <person name="Stahlberg J."/>
            <person name="Velez H."/>
            <person name="de Vries R.P."/>
            <person name="Wiebenga A."/>
            <person name="Woodward S."/>
            <person name="Yakovlev I."/>
            <person name="Garbelotto M."/>
            <person name="Martin F."/>
            <person name="Grigoriev I.V."/>
            <person name="Stenlid J."/>
        </authorList>
    </citation>
    <scope>NUCLEOTIDE SEQUENCE [LARGE SCALE GENOMIC DNA]</scope>
    <source>
        <strain evidence="9 10">TC 32-1</strain>
    </source>
</reference>
<dbReference type="InterPro" id="IPR052470">
    <property type="entry name" value="ER_Stress-Reg_TF"/>
</dbReference>
<evidence type="ECO:0000259" key="8">
    <source>
        <dbReference type="PROSITE" id="PS50217"/>
    </source>
</evidence>
<sequence>MTRKNISFIDPTTISLPSPPSETPESSTSALPSIDSPSPSSSSSAKSRPHPTSDGPPRKRSRTELTSEERKEARAHRNRIAAQNSRDRRKAQFVALEDRIAELETENRTLRSSMGIAALRENEDQKAAERARERENQELRERIRVLESGWDAIVKALQTHGLPPGIPSAVGLPQLQTPTSHSNELHSPSMAPSSASSSTSTTTSFPVLIPPSPVFPLSPSPSQSSVTSMFEDLDPFGELAAPSSPVDEAAMDDLFREILAPSPTLSSSALPSAELAVAPAAAVGVPMWTGETVEDRERERNAEAEAEREMQRLLDMLPTVNGDGMSMNVDGLGIPSTLDLDIGAWDFGVNAPVSVSSQVF</sequence>
<dbReference type="GO" id="GO:0000981">
    <property type="term" value="F:DNA-binding transcription factor activity, RNA polymerase II-specific"/>
    <property type="evidence" value="ECO:0007669"/>
    <property type="project" value="TreeGrafter"/>
</dbReference>